<dbReference type="InterPro" id="IPR040632">
    <property type="entry name" value="Sulfotransfer_4"/>
</dbReference>
<dbReference type="SUPFAM" id="SSF52540">
    <property type="entry name" value="P-loop containing nucleoside triphosphate hydrolases"/>
    <property type="match status" value="1"/>
</dbReference>
<gene>
    <name evidence="2" type="ORF">LTR69_004346</name>
</gene>
<dbReference type="PANTHER" id="PTHR36978:SF4">
    <property type="entry name" value="P-LOOP CONTAINING NUCLEOSIDE TRIPHOSPHATE HYDROLASE PROTEIN"/>
    <property type="match status" value="1"/>
</dbReference>
<name>A0ABR0JG95_9EURO</name>
<keyword evidence="1" id="KW-0472">Membrane</keyword>
<evidence type="ECO:0008006" key="4">
    <source>
        <dbReference type="Google" id="ProtNLM"/>
    </source>
</evidence>
<dbReference type="Proteomes" id="UP001345691">
    <property type="component" value="Unassembled WGS sequence"/>
</dbReference>
<dbReference type="InterPro" id="IPR027417">
    <property type="entry name" value="P-loop_NTPase"/>
</dbReference>
<accession>A0ABR0JG95</accession>
<keyword evidence="3" id="KW-1185">Reference proteome</keyword>
<dbReference type="Gene3D" id="3.40.50.300">
    <property type="entry name" value="P-loop containing nucleotide triphosphate hydrolases"/>
    <property type="match status" value="1"/>
</dbReference>
<sequence length="290" mass="32803">MSEQDFARLGNYALMLQGSPNIDRHKCKRIVPMEVLSLGPSRTGTLSMQRAFEILGYANPYHFSSMYGNVKDCDMWKEAFDAKYHGRGSFGKEQWDQLLGHCSAVTDFPCANFGPELMDAYPDARVVLVERNVDKWVESFGTLIKEAYHPTSTILGILDPTWMGRISGVGIAMIAAMTGQRSEKQIILHARTSYEKHYRWVREEVRARSVPLLEYRLGDGWLPLCEFLGKEIPRDANGVEIPFPHMNEKDNIQAVFSVMARKSLGNVVRNVFAAACVLFLVAWISSKLVF</sequence>
<keyword evidence="1" id="KW-0812">Transmembrane</keyword>
<proteinExistence type="predicted"/>
<evidence type="ECO:0000313" key="2">
    <source>
        <dbReference type="EMBL" id="KAK5063640.1"/>
    </source>
</evidence>
<evidence type="ECO:0000256" key="1">
    <source>
        <dbReference type="SAM" id="Phobius"/>
    </source>
</evidence>
<protein>
    <recommendedName>
        <fullName evidence="4">Sulfotransferase domain-containing protein</fullName>
    </recommendedName>
</protein>
<keyword evidence="1" id="KW-1133">Transmembrane helix</keyword>
<evidence type="ECO:0000313" key="3">
    <source>
        <dbReference type="Proteomes" id="UP001345691"/>
    </source>
</evidence>
<dbReference type="PANTHER" id="PTHR36978">
    <property type="entry name" value="P-LOOP CONTAINING NUCLEOTIDE TRIPHOSPHATE HYDROLASE"/>
    <property type="match status" value="1"/>
</dbReference>
<organism evidence="2 3">
    <name type="scientific">Exophiala sideris</name>
    <dbReference type="NCBI Taxonomy" id="1016849"/>
    <lineage>
        <taxon>Eukaryota</taxon>
        <taxon>Fungi</taxon>
        <taxon>Dikarya</taxon>
        <taxon>Ascomycota</taxon>
        <taxon>Pezizomycotina</taxon>
        <taxon>Eurotiomycetes</taxon>
        <taxon>Chaetothyriomycetidae</taxon>
        <taxon>Chaetothyriales</taxon>
        <taxon>Herpotrichiellaceae</taxon>
        <taxon>Exophiala</taxon>
    </lineage>
</organism>
<dbReference type="Pfam" id="PF17784">
    <property type="entry name" value="Sulfotransfer_4"/>
    <property type="match status" value="1"/>
</dbReference>
<comment type="caution">
    <text evidence="2">The sequence shown here is derived from an EMBL/GenBank/DDBJ whole genome shotgun (WGS) entry which is preliminary data.</text>
</comment>
<reference evidence="2 3" key="1">
    <citation type="submission" date="2023-08" db="EMBL/GenBank/DDBJ databases">
        <title>Black Yeasts Isolated from many extreme environments.</title>
        <authorList>
            <person name="Coleine C."/>
            <person name="Stajich J.E."/>
            <person name="Selbmann L."/>
        </authorList>
    </citation>
    <scope>NUCLEOTIDE SEQUENCE [LARGE SCALE GENOMIC DNA]</scope>
    <source>
        <strain evidence="2 3">CCFEE 6328</strain>
    </source>
</reference>
<dbReference type="EMBL" id="JAVRRF010000007">
    <property type="protein sequence ID" value="KAK5063640.1"/>
    <property type="molecule type" value="Genomic_DNA"/>
</dbReference>
<feature type="transmembrane region" description="Helical" evidence="1">
    <location>
        <begin position="267"/>
        <end position="285"/>
    </location>
</feature>